<accession>A0A8S1ZML4</accession>
<proteinExistence type="predicted"/>
<dbReference type="Proteomes" id="UP000682877">
    <property type="component" value="Chromosome 1"/>
</dbReference>
<gene>
    <name evidence="1" type="ORF">AARE701A_LOCUS2981</name>
</gene>
<name>A0A8S1ZML4_ARAAE</name>
<dbReference type="Pfam" id="PF05340">
    <property type="entry name" value="DUF740"/>
    <property type="match status" value="1"/>
</dbReference>
<reference evidence="1" key="1">
    <citation type="submission" date="2021-01" db="EMBL/GenBank/DDBJ databases">
        <authorList>
            <person name="Bezrukov I."/>
        </authorList>
    </citation>
    <scope>NUCLEOTIDE SEQUENCE</scope>
</reference>
<protein>
    <submittedName>
        <fullName evidence="1">Uncharacterized protein</fullName>
    </submittedName>
</protein>
<sequence length="200" mass="23380">MKGQNKSSTSSCNIHPVEFIEGVCPLCLNERLLVLASLQRLRPPSPPSYQTIEEPKTILQNSSRKKPIRIFSFLSFFELRHHKSDHKNISIISPEDSFISINFEDNRATSWEKGKERSQLKQCKTSWDRQYQHVMVHTKKEIIPQSMPHPLTWRKRIRRLLHVISFKSRSRACHLSAKVKGEDDLSRSWLRPLSPTNKKL</sequence>
<evidence type="ECO:0000313" key="2">
    <source>
        <dbReference type="Proteomes" id="UP000682877"/>
    </source>
</evidence>
<dbReference type="PANTHER" id="PTHR35995:SF2">
    <property type="entry name" value="(RAPE) HYPOTHETICAL PROTEIN"/>
    <property type="match status" value="1"/>
</dbReference>
<dbReference type="EMBL" id="LR999451">
    <property type="protein sequence ID" value="CAE5959458.1"/>
    <property type="molecule type" value="Genomic_DNA"/>
</dbReference>
<dbReference type="InterPro" id="IPR008004">
    <property type="entry name" value="OCTOPUS-like"/>
</dbReference>
<evidence type="ECO:0000313" key="1">
    <source>
        <dbReference type="EMBL" id="CAE5959458.1"/>
    </source>
</evidence>
<keyword evidence="2" id="KW-1185">Reference proteome</keyword>
<dbReference type="AlphaFoldDB" id="A0A8S1ZML4"/>
<dbReference type="PANTHER" id="PTHR35995">
    <property type="entry name" value="OS04G0690500 PROTEIN"/>
    <property type="match status" value="1"/>
</dbReference>
<organism evidence="1 2">
    <name type="scientific">Arabidopsis arenosa</name>
    <name type="common">Sand rock-cress</name>
    <name type="synonym">Cardaminopsis arenosa</name>
    <dbReference type="NCBI Taxonomy" id="38785"/>
    <lineage>
        <taxon>Eukaryota</taxon>
        <taxon>Viridiplantae</taxon>
        <taxon>Streptophyta</taxon>
        <taxon>Embryophyta</taxon>
        <taxon>Tracheophyta</taxon>
        <taxon>Spermatophyta</taxon>
        <taxon>Magnoliopsida</taxon>
        <taxon>eudicotyledons</taxon>
        <taxon>Gunneridae</taxon>
        <taxon>Pentapetalae</taxon>
        <taxon>rosids</taxon>
        <taxon>malvids</taxon>
        <taxon>Brassicales</taxon>
        <taxon>Brassicaceae</taxon>
        <taxon>Camelineae</taxon>
        <taxon>Arabidopsis</taxon>
    </lineage>
</organism>